<dbReference type="OrthoDB" id="69314at2759"/>
<dbReference type="VEuPathDB" id="FungiDB:H310_09917"/>
<name>A0A024TSV1_9STRA</name>
<dbReference type="AlphaFoldDB" id="A0A024TSV1"/>
<sequence>MYPALVTRETETAPLRNRVFCTFIDCATCGQFFRDAYTRNYKPNGVKVLRCFPHCCPDHVPHSSCGTSVVMQVAGPYSPVEAQSFVAFGRFETCAEPMMSLGHQVHLDDIDVSSSANPLAAWFASDSQSGHSPMLFTFKAKQHDPWHYGWTSGASAALRNTQHVFKGYLFSAKQDSPRVLQLVGIAQSPGFVIVPYKPVGHDEVEAMPISVHDDFVDVAPPPQAAFNCHFVACQCEKPMFGDSYIRCNRANGRKQLRCFPHCCPDHILHCSCGGPIMCGVDLTEAPPLARPTKELVMYAHGERLHMPELALHDEVPHDMILSRLHQPSNERGDWVKGILQPGISTPTKLLFNFNQNSRQAGWPYNWKGSATKVDRNRKHIFKAYVFQVLRGGHTLRVVNWISSTPFTMSSFRRCNTTPTSRTNSYIEVKPTEITDLVVPPLVPRKRSLDRIESPPSVLNDSQSAG</sequence>
<dbReference type="GeneID" id="20086967"/>
<reference evidence="1" key="1">
    <citation type="submission" date="2013-12" db="EMBL/GenBank/DDBJ databases">
        <title>The Genome Sequence of Aphanomyces invadans NJM9701.</title>
        <authorList>
            <consortium name="The Broad Institute Genomics Platform"/>
            <person name="Russ C."/>
            <person name="Tyler B."/>
            <person name="van West P."/>
            <person name="Dieguez-Uribeondo J."/>
            <person name="Young S.K."/>
            <person name="Zeng Q."/>
            <person name="Gargeya S."/>
            <person name="Fitzgerald M."/>
            <person name="Abouelleil A."/>
            <person name="Alvarado L."/>
            <person name="Chapman S.B."/>
            <person name="Gainer-Dewar J."/>
            <person name="Goldberg J."/>
            <person name="Griggs A."/>
            <person name="Gujja S."/>
            <person name="Hansen M."/>
            <person name="Howarth C."/>
            <person name="Imamovic A."/>
            <person name="Ireland A."/>
            <person name="Larimer J."/>
            <person name="McCowan C."/>
            <person name="Murphy C."/>
            <person name="Pearson M."/>
            <person name="Poon T.W."/>
            <person name="Priest M."/>
            <person name="Roberts A."/>
            <person name="Saif S."/>
            <person name="Shea T."/>
            <person name="Sykes S."/>
            <person name="Wortman J."/>
            <person name="Nusbaum C."/>
            <person name="Birren B."/>
        </authorList>
    </citation>
    <scope>NUCLEOTIDE SEQUENCE [LARGE SCALE GENOMIC DNA]</scope>
    <source>
        <strain evidence="1">NJM9701</strain>
    </source>
</reference>
<dbReference type="RefSeq" id="XP_008874354.1">
    <property type="nucleotide sequence ID" value="XM_008876132.1"/>
</dbReference>
<dbReference type="STRING" id="157072.A0A024TSV1"/>
<dbReference type="EMBL" id="KI913974">
    <property type="protein sequence ID" value="ETV97108.1"/>
    <property type="molecule type" value="Genomic_DNA"/>
</dbReference>
<protein>
    <submittedName>
        <fullName evidence="1">Uncharacterized protein</fullName>
    </submittedName>
</protein>
<evidence type="ECO:0000313" key="1">
    <source>
        <dbReference type="EMBL" id="ETV97108.1"/>
    </source>
</evidence>
<organism evidence="1">
    <name type="scientific">Aphanomyces invadans</name>
    <dbReference type="NCBI Taxonomy" id="157072"/>
    <lineage>
        <taxon>Eukaryota</taxon>
        <taxon>Sar</taxon>
        <taxon>Stramenopiles</taxon>
        <taxon>Oomycota</taxon>
        <taxon>Saprolegniomycetes</taxon>
        <taxon>Saprolegniales</taxon>
        <taxon>Verrucalvaceae</taxon>
        <taxon>Aphanomyces</taxon>
    </lineage>
</organism>
<proteinExistence type="predicted"/>
<gene>
    <name evidence="1" type="ORF">H310_09917</name>
</gene>
<accession>A0A024TSV1</accession>